<dbReference type="EMBL" id="JABTTY010000002">
    <property type="protein sequence ID" value="MBE7525758.1"/>
    <property type="molecule type" value="Genomic_DNA"/>
</dbReference>
<proteinExistence type="predicted"/>
<dbReference type="InterPro" id="IPR035897">
    <property type="entry name" value="Toll_tir_struct_dom_sf"/>
</dbReference>
<feature type="domain" description="TIR" evidence="1">
    <location>
        <begin position="4"/>
        <end position="140"/>
    </location>
</feature>
<organism evidence="2 3">
    <name type="scientific">candidate division WWE3 bacterium</name>
    <dbReference type="NCBI Taxonomy" id="2053526"/>
    <lineage>
        <taxon>Bacteria</taxon>
        <taxon>Katanobacteria</taxon>
    </lineage>
</organism>
<dbReference type="Proteomes" id="UP000710385">
    <property type="component" value="Unassembled WGS sequence"/>
</dbReference>
<dbReference type="InterPro" id="IPR000157">
    <property type="entry name" value="TIR_dom"/>
</dbReference>
<evidence type="ECO:0000313" key="2">
    <source>
        <dbReference type="EMBL" id="MBE7525758.1"/>
    </source>
</evidence>
<dbReference type="Gene3D" id="3.40.50.10140">
    <property type="entry name" value="Toll/interleukin-1 receptor homology (TIR) domain"/>
    <property type="match status" value="1"/>
</dbReference>
<gene>
    <name evidence="2" type="ORF">HS096_05450</name>
</gene>
<comment type="caution">
    <text evidence="2">The sequence shown here is derived from an EMBL/GenBank/DDBJ whole genome shotgun (WGS) entry which is preliminary data.</text>
</comment>
<dbReference type="GO" id="GO:0007165">
    <property type="term" value="P:signal transduction"/>
    <property type="evidence" value="ECO:0007669"/>
    <property type="project" value="InterPro"/>
</dbReference>
<reference evidence="2" key="1">
    <citation type="submission" date="2020-05" db="EMBL/GenBank/DDBJ databases">
        <title>High-Quality Genomes of Partial-Nitritation/Anammox System by Hierarchical Clustering Based Hybrid Assembly.</title>
        <authorList>
            <person name="Liu L."/>
            <person name="Wang Y."/>
            <person name="Che Y."/>
            <person name="Chen Y."/>
            <person name="Xia Y."/>
            <person name="Luo R."/>
            <person name="Cheng S.H."/>
            <person name="Zheng C."/>
            <person name="Zhang T."/>
        </authorList>
    </citation>
    <scope>NUCLEOTIDE SEQUENCE</scope>
    <source>
        <strain evidence="2">H1_PAT1</strain>
    </source>
</reference>
<evidence type="ECO:0000259" key="1">
    <source>
        <dbReference type="PROSITE" id="PS50104"/>
    </source>
</evidence>
<name>A0A928Y640_UNCKA</name>
<dbReference type="SUPFAM" id="SSF52200">
    <property type="entry name" value="Toll/Interleukin receptor TIR domain"/>
    <property type="match status" value="1"/>
</dbReference>
<keyword evidence="2" id="KW-0675">Receptor</keyword>
<sequence length="504" mass="56492">MARFRNDLFISYSHIDNQPIRPEDKGWISRFHASLEALLSMRLGQTAKIWRDDKLQGNDIFSDEIIQQFAHTAVFLSILTPRYLKSEWCTREVREFCEQAKQSGGIVIDNKARVFKIMKTPVDTQEFLPPAVKDILGYEFFSFEDGTPLELDPAYGDKFAQDFNRKVGKLAWDISQLLKQLTADAEAGNKDTVTPTAAKPAVYLAECSYDRKNIREILESDLRCHGYTVLPDQQLPRDESGYVAAVEAQLARSEFSIHLIGENYGAVPDGLSQKSVVVLQNEIAVNKSKNSAFPRIIWLPEGTSSAQISQHLFIEALHQDAEVQYGADLITGDLEALKASIHATLKKLEQPEPALPEVQADAAHATRLIYLICNEKDRKATVPIRKYLRERGCEVFLPAFEGDATAVREAHRQLMSNCDAVILFYGSGSEAWKRTIDSELKKMPGYRTGKPLLASFTYLAEPITVDKEDLIDMEEPHLINGMTGFTEAEMAAFLQAMQPGGAKP</sequence>
<dbReference type="PROSITE" id="PS50104">
    <property type="entry name" value="TIR"/>
    <property type="match status" value="1"/>
</dbReference>
<dbReference type="AlphaFoldDB" id="A0A928Y640"/>
<dbReference type="Pfam" id="PF13676">
    <property type="entry name" value="TIR_2"/>
    <property type="match status" value="1"/>
</dbReference>
<evidence type="ECO:0000313" key="3">
    <source>
        <dbReference type="Proteomes" id="UP000710385"/>
    </source>
</evidence>
<protein>
    <submittedName>
        <fullName evidence="2">Toll/interleukin-1 receptor domain-containing protein</fullName>
    </submittedName>
</protein>
<accession>A0A928Y640</accession>